<dbReference type="Pfam" id="PF12802">
    <property type="entry name" value="MarR_2"/>
    <property type="match status" value="1"/>
</dbReference>
<dbReference type="STRING" id="1045774.SAMN05421872_101468"/>
<keyword evidence="1" id="KW-0238">DNA-binding</keyword>
<dbReference type="SUPFAM" id="SSF46785">
    <property type="entry name" value="Winged helix' DNA-binding domain"/>
    <property type="match status" value="1"/>
</dbReference>
<reference evidence="1 2" key="1">
    <citation type="submission" date="2016-10" db="EMBL/GenBank/DDBJ databases">
        <authorList>
            <person name="de Groot N.N."/>
        </authorList>
    </citation>
    <scope>NUCLEOTIDE SEQUENCE [LARGE SCALE GENOMIC DNA]</scope>
    <source>
        <strain evidence="1 2">CGMCC 4.6858</strain>
    </source>
</reference>
<dbReference type="InterPro" id="IPR039422">
    <property type="entry name" value="MarR/SlyA-like"/>
</dbReference>
<dbReference type="GO" id="GO:0003677">
    <property type="term" value="F:DNA binding"/>
    <property type="evidence" value="ECO:0007669"/>
    <property type="project" value="UniProtKB-KW"/>
</dbReference>
<dbReference type="PANTHER" id="PTHR33164">
    <property type="entry name" value="TRANSCRIPTIONAL REGULATOR, MARR FAMILY"/>
    <property type="match status" value="1"/>
</dbReference>
<dbReference type="PANTHER" id="PTHR33164:SF99">
    <property type="entry name" value="MARR FAMILY REGULATORY PROTEIN"/>
    <property type="match status" value="1"/>
</dbReference>
<proteinExistence type="predicted"/>
<dbReference type="RefSeq" id="WP_211752674.1">
    <property type="nucleotide sequence ID" value="NZ_FMZM01000001.1"/>
</dbReference>
<keyword evidence="2" id="KW-1185">Reference proteome</keyword>
<evidence type="ECO:0000313" key="2">
    <source>
        <dbReference type="Proteomes" id="UP000199034"/>
    </source>
</evidence>
<name>A0A1G6JFG0_9ACTN</name>
<dbReference type="SMART" id="SM00347">
    <property type="entry name" value="HTH_MARR"/>
    <property type="match status" value="1"/>
</dbReference>
<accession>A0A1G6JFG0</accession>
<dbReference type="InterPro" id="IPR036390">
    <property type="entry name" value="WH_DNA-bd_sf"/>
</dbReference>
<evidence type="ECO:0000313" key="1">
    <source>
        <dbReference type="EMBL" id="SDC17484.1"/>
    </source>
</evidence>
<organism evidence="1 2">
    <name type="scientific">Nocardioides lianchengensis</name>
    <dbReference type="NCBI Taxonomy" id="1045774"/>
    <lineage>
        <taxon>Bacteria</taxon>
        <taxon>Bacillati</taxon>
        <taxon>Actinomycetota</taxon>
        <taxon>Actinomycetes</taxon>
        <taxon>Propionibacteriales</taxon>
        <taxon>Nocardioidaceae</taxon>
        <taxon>Nocardioides</taxon>
    </lineage>
</organism>
<dbReference type="Gene3D" id="1.10.10.10">
    <property type="entry name" value="Winged helix-like DNA-binding domain superfamily/Winged helix DNA-binding domain"/>
    <property type="match status" value="1"/>
</dbReference>
<dbReference type="GO" id="GO:0003700">
    <property type="term" value="F:DNA-binding transcription factor activity"/>
    <property type="evidence" value="ECO:0007669"/>
    <property type="project" value="InterPro"/>
</dbReference>
<dbReference type="InterPro" id="IPR000835">
    <property type="entry name" value="HTH_MarR-typ"/>
</dbReference>
<dbReference type="AlphaFoldDB" id="A0A1G6JFG0"/>
<gene>
    <name evidence="1" type="ORF">SAMN05421872_101468</name>
</gene>
<dbReference type="EMBL" id="FMZM01000001">
    <property type="protein sequence ID" value="SDC17484.1"/>
    <property type="molecule type" value="Genomic_DNA"/>
</dbReference>
<dbReference type="InterPro" id="IPR036388">
    <property type="entry name" value="WH-like_DNA-bd_sf"/>
</dbReference>
<dbReference type="Proteomes" id="UP000199034">
    <property type="component" value="Unassembled WGS sequence"/>
</dbReference>
<protein>
    <submittedName>
        <fullName evidence="1">DNA-binding transcriptional regulator, MarR family</fullName>
    </submittedName>
</protein>
<sequence length="164" mass="17808">MTSPTEAAEDVAWLSDAQLVEWKSLMALLMTLPPAIDAQLKRESGLNTFEYHVLVALSESPERWLPMSDLAVVAQGSLSRLSHAVGRLEQAGWVTRRACPGAGRRVKAHLTEAGMAKLEDAAPGHVREVQRLVVGRLTPEQLAALGEAARVIVDATEPRCTEHL</sequence>
<dbReference type="GO" id="GO:0006950">
    <property type="term" value="P:response to stress"/>
    <property type="evidence" value="ECO:0007669"/>
    <property type="project" value="TreeGrafter"/>
</dbReference>
<dbReference type="PROSITE" id="PS50995">
    <property type="entry name" value="HTH_MARR_2"/>
    <property type="match status" value="1"/>
</dbReference>